<sequence>MSWWILPTTADIGLRAFCEDAAGAMSEAACGLQEIQMSPKGADSAASLPRTSDEWTVELADDDLERGLVRWLEEVLYRGSAESQWLCEAEVSVADGRVVARVEWVDSEMVEREVEVKAVTMHELALVEIVEGQVIPGVDSDIPSFEGPGWMAQVVFDI</sequence>
<evidence type="ECO:0000256" key="1">
    <source>
        <dbReference type="ARBA" id="ARBA00007963"/>
    </source>
</evidence>
<dbReference type="EMBL" id="KF900354">
    <property type="protein sequence ID" value="AIE91983.1"/>
    <property type="molecule type" value="Genomic_DNA"/>
</dbReference>
<evidence type="ECO:0000256" key="3">
    <source>
        <dbReference type="ARBA" id="ARBA00022723"/>
    </source>
</evidence>
<dbReference type="Pfam" id="PF01951">
    <property type="entry name" value="Archease"/>
    <property type="match status" value="1"/>
</dbReference>
<dbReference type="InterPro" id="IPR036820">
    <property type="entry name" value="Archease_dom_sf"/>
</dbReference>
<name>A0A075FL59_9EURY</name>
<reference evidence="6" key="1">
    <citation type="journal article" date="2014" name="Genome Biol. Evol.">
        <title>Pangenome evidence for extensive interdomain horizontal transfer affecting lineage core and shell genes in uncultured planktonic thaumarchaeota and euryarchaeota.</title>
        <authorList>
            <person name="Deschamps P."/>
            <person name="Zivanovic Y."/>
            <person name="Moreira D."/>
            <person name="Rodriguez-Valera F."/>
            <person name="Lopez-Garcia P."/>
        </authorList>
    </citation>
    <scope>NUCLEOTIDE SEQUENCE</scope>
</reference>
<evidence type="ECO:0000259" key="5">
    <source>
        <dbReference type="Pfam" id="PF01951"/>
    </source>
</evidence>
<evidence type="ECO:0000256" key="2">
    <source>
        <dbReference type="ARBA" id="ARBA00022694"/>
    </source>
</evidence>
<dbReference type="InterPro" id="IPR023572">
    <property type="entry name" value="Archease_dom"/>
</dbReference>
<dbReference type="Gene3D" id="3.55.10.10">
    <property type="entry name" value="Archease domain"/>
    <property type="match status" value="1"/>
</dbReference>
<dbReference type="GO" id="GO:0008033">
    <property type="term" value="P:tRNA processing"/>
    <property type="evidence" value="ECO:0007669"/>
    <property type="project" value="UniProtKB-KW"/>
</dbReference>
<keyword evidence="2" id="KW-0819">tRNA processing</keyword>
<proteinExistence type="inferred from homology"/>
<evidence type="ECO:0000256" key="4">
    <source>
        <dbReference type="ARBA" id="ARBA00022837"/>
    </source>
</evidence>
<feature type="domain" description="Archease" evidence="5">
    <location>
        <begin position="5"/>
        <end position="158"/>
    </location>
</feature>
<keyword evidence="4" id="KW-0106">Calcium</keyword>
<evidence type="ECO:0000313" key="6">
    <source>
        <dbReference type="EMBL" id="AIE91983.1"/>
    </source>
</evidence>
<accession>A0A075FL59</accession>
<protein>
    <recommendedName>
        <fullName evidence="5">Archease domain-containing protein</fullName>
    </recommendedName>
</protein>
<comment type="similarity">
    <text evidence="1">Belongs to the archease family.</text>
</comment>
<dbReference type="AlphaFoldDB" id="A0A075FL59"/>
<keyword evidence="3" id="KW-0479">Metal-binding</keyword>
<organism evidence="6">
    <name type="scientific">uncultured marine group II/III euryarchaeote AD1000_19_F05</name>
    <dbReference type="NCBI Taxonomy" id="1457732"/>
    <lineage>
        <taxon>Archaea</taxon>
        <taxon>Methanobacteriati</taxon>
        <taxon>Methanobacteriota</taxon>
        <taxon>environmental samples</taxon>
    </lineage>
</organism>
<dbReference type="GO" id="GO:0046872">
    <property type="term" value="F:metal ion binding"/>
    <property type="evidence" value="ECO:0007669"/>
    <property type="project" value="UniProtKB-KW"/>
</dbReference>
<dbReference type="SUPFAM" id="SSF69819">
    <property type="entry name" value="MTH1598-like"/>
    <property type="match status" value="1"/>
</dbReference>